<sequence length="334" mass="37367">MSAMQKLIEGFPSQIRKAVEIGKKIRTTAHNEEIQNVFVAGLGGSGIGGNLVESIVSPAMQVPLIVGKNYEIPKFIGKNTLFIASSFSGGTEETLISLSQVKDAKIACISSGGKLIEIAQAKGYDYVQIPNEAPCPRAFLGYSFVQILFLLKHYGLLQYDFEADLLASVDLLERKQSEIQAEAQKIATLCYGKIPFIYSDTRLQAVITRFQQQINENAKQLCHTHIFPEMNHNELVGWQLGKTYYQNTAVLLVKTTYDHPRTRLRMDICEPIFREKTSALQIIQAQGTSFIEQALYLINVFDWASLFLAEKNGVDAFPVDIITHLKNELAKEAW</sequence>
<accession>A0A2N3IF73</accession>
<dbReference type="InterPro" id="IPR019490">
    <property type="entry name" value="Glu6P/Mann6P_isomerase_C"/>
</dbReference>
<dbReference type="GO" id="GO:0097367">
    <property type="term" value="F:carbohydrate derivative binding"/>
    <property type="evidence" value="ECO:0007669"/>
    <property type="project" value="InterPro"/>
</dbReference>
<dbReference type="EC" id="5.3.1.8" evidence="4"/>
<evidence type="ECO:0000256" key="2">
    <source>
        <dbReference type="ARBA" id="ARBA00023235"/>
    </source>
</evidence>
<comment type="caution">
    <text evidence="4">The sequence shown here is derived from an EMBL/GenBank/DDBJ whole genome shotgun (WGS) entry which is preliminary data.</text>
</comment>
<evidence type="ECO:0000313" key="5">
    <source>
        <dbReference type="Proteomes" id="UP000233387"/>
    </source>
</evidence>
<keyword evidence="2 4" id="KW-0413">Isomerase</keyword>
<dbReference type="SUPFAM" id="SSF53697">
    <property type="entry name" value="SIS domain"/>
    <property type="match status" value="1"/>
</dbReference>
<dbReference type="OrthoDB" id="9771734at2"/>
<keyword evidence="5" id="KW-1185">Reference proteome</keyword>
<evidence type="ECO:0000256" key="1">
    <source>
        <dbReference type="ARBA" id="ARBA00010523"/>
    </source>
</evidence>
<dbReference type="EMBL" id="NKXO01000021">
    <property type="protein sequence ID" value="PKQ68957.1"/>
    <property type="molecule type" value="Genomic_DNA"/>
</dbReference>
<reference evidence="4 5" key="1">
    <citation type="submission" date="2017-06" db="EMBL/GenBank/DDBJ databases">
        <title>Raineya orbicola gen. nov., sp. nov. a slightly thermophilic bacterium of the phylum Bacteroidetes and the description of Raineyaceae fam. nov.</title>
        <authorList>
            <person name="Albuquerque L."/>
            <person name="Polonia A.R.M."/>
            <person name="Barroso C."/>
            <person name="Froufe H.J.C."/>
            <person name="Lage O."/>
            <person name="Lobo-Da-Cunha A."/>
            <person name="Egas C."/>
            <person name="Da Costa M.S."/>
        </authorList>
    </citation>
    <scope>NUCLEOTIDE SEQUENCE [LARGE SCALE GENOMIC DNA]</scope>
    <source>
        <strain evidence="4 5">SPSPC-11</strain>
    </source>
</reference>
<dbReference type="AlphaFoldDB" id="A0A2N3IF73"/>
<dbReference type="Proteomes" id="UP000233387">
    <property type="component" value="Unassembled WGS sequence"/>
</dbReference>
<evidence type="ECO:0000313" key="4">
    <source>
        <dbReference type="EMBL" id="PKQ68957.1"/>
    </source>
</evidence>
<dbReference type="Pfam" id="PF10432">
    <property type="entry name" value="bact-PGI_C"/>
    <property type="match status" value="1"/>
</dbReference>
<name>A0A2N3IF73_9BACT</name>
<proteinExistence type="inferred from homology"/>
<feature type="domain" description="Bifunctional glucose-6-phosphate/mannose-6-phosphate isomerase C-terminal" evidence="3">
    <location>
        <begin position="180"/>
        <end position="329"/>
    </location>
</feature>
<dbReference type="NCBIfam" id="TIGR02128">
    <property type="entry name" value="G6PI_arch"/>
    <property type="match status" value="1"/>
</dbReference>
<dbReference type="GO" id="GO:1901135">
    <property type="term" value="P:carbohydrate derivative metabolic process"/>
    <property type="evidence" value="ECO:0007669"/>
    <property type="project" value="InterPro"/>
</dbReference>
<gene>
    <name evidence="4" type="ORF">Rain11_1490</name>
</gene>
<dbReference type="InterPro" id="IPR046348">
    <property type="entry name" value="SIS_dom_sf"/>
</dbReference>
<dbReference type="GO" id="GO:0005975">
    <property type="term" value="P:carbohydrate metabolic process"/>
    <property type="evidence" value="ECO:0007669"/>
    <property type="project" value="InterPro"/>
</dbReference>
<evidence type="ECO:0000259" key="3">
    <source>
        <dbReference type="Pfam" id="PF10432"/>
    </source>
</evidence>
<dbReference type="GO" id="GO:0004476">
    <property type="term" value="F:mannose-6-phosphate isomerase activity"/>
    <property type="evidence" value="ECO:0007669"/>
    <property type="project" value="UniProtKB-EC"/>
</dbReference>
<organism evidence="4 5">
    <name type="scientific">Raineya orbicola</name>
    <dbReference type="NCBI Taxonomy" id="2016530"/>
    <lineage>
        <taxon>Bacteria</taxon>
        <taxon>Pseudomonadati</taxon>
        <taxon>Bacteroidota</taxon>
        <taxon>Cytophagia</taxon>
        <taxon>Cytophagales</taxon>
        <taxon>Raineyaceae</taxon>
        <taxon>Raineya</taxon>
    </lineage>
</organism>
<dbReference type="CDD" id="cd05637">
    <property type="entry name" value="SIS_PGI_PMI_2"/>
    <property type="match status" value="1"/>
</dbReference>
<comment type="similarity">
    <text evidence="1">Belongs to the PGI/PMI family.</text>
</comment>
<dbReference type="EC" id="5.3.1.9" evidence="4"/>
<protein>
    <submittedName>
        <fullName evidence="4">Bifunctional phosphoglucose/phosphomannose isomerase</fullName>
        <ecNumber evidence="4">5.3.1.8</ecNumber>
        <ecNumber evidence="4">5.3.1.9</ecNumber>
    </submittedName>
</protein>
<dbReference type="RefSeq" id="WP_101358755.1">
    <property type="nucleotide sequence ID" value="NZ_NKXO01000021.1"/>
</dbReference>
<dbReference type="GO" id="GO:0004347">
    <property type="term" value="F:glucose-6-phosphate isomerase activity"/>
    <property type="evidence" value="ECO:0007669"/>
    <property type="project" value="UniProtKB-EC"/>
</dbReference>
<dbReference type="Gene3D" id="3.40.50.10490">
    <property type="entry name" value="Glucose-6-phosphate isomerase like protein, domain 1"/>
    <property type="match status" value="2"/>
</dbReference>